<dbReference type="InterPro" id="IPR011989">
    <property type="entry name" value="ARM-like"/>
</dbReference>
<dbReference type="AlphaFoldDB" id="A2FZT2"/>
<sequence>MEDYKSSGTHQKVDIVSDENDEDHRKLNDICLGLIKYTNAGKSLFIISKIAELTQFLCNSSESEYDVLIEKEIPQLLLNLFNLTSKTEEYRPVTYCMIQIYRKAHSTHDFFESPFFIENLIQIDGCQQAKIDCIVQILHEVVDNLQKHSLHEPLSELFSISLLENLAQNTTNDDSLASIMLIAKAFSSLITDKEAGSNYLKFIRANIMRGQEKSTCIMIDMLSDLINRLIFVNETFISEGFIPILVEYFRLFKNGIGNSAAGFISLYLEKVGDEFPIDIEILEKILLDNSIYHEFPDYYFNVSKVMCLLVINNQEIVQKYINSELIYKLISSIDNYTANIQSSIIRTISSCIFQSNADLFKIILKSINSIQIIFELITRGIEYCNEYVTGPVLFALHNMLLLAQNDESIGKVVYENISSCIPGSDISDIEIESEDIEALIDKILNLSPYSEEGNE</sequence>
<dbReference type="Proteomes" id="UP000001542">
    <property type="component" value="Unassembled WGS sequence"/>
</dbReference>
<dbReference type="RefSeq" id="XP_001302526.1">
    <property type="nucleotide sequence ID" value="XM_001302525.1"/>
</dbReference>
<keyword evidence="2" id="KW-1185">Reference proteome</keyword>
<dbReference type="VEuPathDB" id="TrichDB:TVAG_485700"/>
<protein>
    <submittedName>
        <fullName evidence="1">Uncharacterized protein</fullName>
    </submittedName>
</protein>
<reference evidence="1" key="1">
    <citation type="submission" date="2006-10" db="EMBL/GenBank/DDBJ databases">
        <authorList>
            <person name="Amadeo P."/>
            <person name="Zhao Q."/>
            <person name="Wortman J."/>
            <person name="Fraser-Liggett C."/>
            <person name="Carlton J."/>
        </authorList>
    </citation>
    <scope>NUCLEOTIDE SEQUENCE</scope>
    <source>
        <strain evidence="1">G3</strain>
    </source>
</reference>
<dbReference type="InterPro" id="IPR016024">
    <property type="entry name" value="ARM-type_fold"/>
</dbReference>
<dbReference type="SUPFAM" id="SSF48371">
    <property type="entry name" value="ARM repeat"/>
    <property type="match status" value="1"/>
</dbReference>
<name>A2FZT2_TRIV3</name>
<reference evidence="1" key="2">
    <citation type="journal article" date="2007" name="Science">
        <title>Draft genome sequence of the sexually transmitted pathogen Trichomonas vaginalis.</title>
        <authorList>
            <person name="Carlton J.M."/>
            <person name="Hirt R.P."/>
            <person name="Silva J.C."/>
            <person name="Delcher A.L."/>
            <person name="Schatz M."/>
            <person name="Zhao Q."/>
            <person name="Wortman J.R."/>
            <person name="Bidwell S.L."/>
            <person name="Alsmark U.C.M."/>
            <person name="Besteiro S."/>
            <person name="Sicheritz-Ponten T."/>
            <person name="Noel C.J."/>
            <person name="Dacks J.B."/>
            <person name="Foster P.G."/>
            <person name="Simillion C."/>
            <person name="Van de Peer Y."/>
            <person name="Miranda-Saavedra D."/>
            <person name="Barton G.J."/>
            <person name="Westrop G.D."/>
            <person name="Mueller S."/>
            <person name="Dessi D."/>
            <person name="Fiori P.L."/>
            <person name="Ren Q."/>
            <person name="Paulsen I."/>
            <person name="Zhang H."/>
            <person name="Bastida-Corcuera F.D."/>
            <person name="Simoes-Barbosa A."/>
            <person name="Brown M.T."/>
            <person name="Hayes R.D."/>
            <person name="Mukherjee M."/>
            <person name="Okumura C.Y."/>
            <person name="Schneider R."/>
            <person name="Smith A.J."/>
            <person name="Vanacova S."/>
            <person name="Villalvazo M."/>
            <person name="Haas B.J."/>
            <person name="Pertea M."/>
            <person name="Feldblyum T.V."/>
            <person name="Utterback T.R."/>
            <person name="Shu C.L."/>
            <person name="Osoegawa K."/>
            <person name="de Jong P.J."/>
            <person name="Hrdy I."/>
            <person name="Horvathova L."/>
            <person name="Zubacova Z."/>
            <person name="Dolezal P."/>
            <person name="Malik S.B."/>
            <person name="Logsdon J.M. Jr."/>
            <person name="Henze K."/>
            <person name="Gupta A."/>
            <person name="Wang C.C."/>
            <person name="Dunne R.L."/>
            <person name="Upcroft J.A."/>
            <person name="Upcroft P."/>
            <person name="White O."/>
            <person name="Salzberg S.L."/>
            <person name="Tang P."/>
            <person name="Chiu C.-H."/>
            <person name="Lee Y.-S."/>
            <person name="Embley T.M."/>
            <person name="Coombs G.H."/>
            <person name="Mottram J.C."/>
            <person name="Tachezy J."/>
            <person name="Fraser-Liggett C.M."/>
            <person name="Johnson P.J."/>
        </authorList>
    </citation>
    <scope>NUCLEOTIDE SEQUENCE [LARGE SCALE GENOMIC DNA]</scope>
    <source>
        <strain evidence="1">G3</strain>
    </source>
</reference>
<dbReference type="KEGG" id="tva:4747267"/>
<dbReference type="InParanoid" id="A2FZT2"/>
<accession>A2FZT2</accession>
<dbReference type="Gene3D" id="1.25.10.10">
    <property type="entry name" value="Leucine-rich Repeat Variant"/>
    <property type="match status" value="1"/>
</dbReference>
<dbReference type="VEuPathDB" id="TrichDB:TVAGG3_0508080"/>
<gene>
    <name evidence="1" type="ORF">TVAG_485700</name>
</gene>
<evidence type="ECO:0000313" key="1">
    <source>
        <dbReference type="EMBL" id="EAX89596.1"/>
    </source>
</evidence>
<dbReference type="SMR" id="A2FZT2"/>
<evidence type="ECO:0000313" key="2">
    <source>
        <dbReference type="Proteomes" id="UP000001542"/>
    </source>
</evidence>
<dbReference type="EMBL" id="DS114186">
    <property type="protein sequence ID" value="EAX89596.1"/>
    <property type="molecule type" value="Genomic_DNA"/>
</dbReference>
<proteinExistence type="predicted"/>
<organism evidence="1 2">
    <name type="scientific">Trichomonas vaginalis (strain ATCC PRA-98 / G3)</name>
    <dbReference type="NCBI Taxonomy" id="412133"/>
    <lineage>
        <taxon>Eukaryota</taxon>
        <taxon>Metamonada</taxon>
        <taxon>Parabasalia</taxon>
        <taxon>Trichomonadida</taxon>
        <taxon>Trichomonadidae</taxon>
        <taxon>Trichomonas</taxon>
    </lineage>
</organism>